<dbReference type="OrthoDB" id="2680885at2759"/>
<gene>
    <name evidence="2" type="ORF">F5147DRAFT_652952</name>
</gene>
<sequence>MVLTGGTFNSKNVWKVQDKFNVTWQDFVQRIEVTDIMKFNGKEKEYHKLLCCKEENLCGLDDYPGIEHRKETFNMIERFVKEKEASWTAKKESCSTSANPQLPTNNRKGKQVICDAPQGPAESMKGKNVVLSSRKVKKLLEQEHENTQMSENQKAVRQTSLLQETSTIVQNDAHSMGLASEKGNGNGKGSTHLALEKLDVLTISPRYEPLSDAPEALDGVKSKQTEMSQEHSYDLMQRGFTEGDGVAVSTSPLAWMIGRYCVLVGIPIDNPLNGQLILQSPDEYDNLPEHDYLEALGIECLYAALVNTEESPGHLIHLAHALGRAAKETNILSDSKPNAASLDPLPPTLMPHPRTLQKSTGSAYKPVGSITSVSGSDGSTESRDLEQDDQCMSYHASRPNEVLYILDDDVGHVSDNRCHASKCFASPEFIDIDLISHEMMDMESVKSEHNDHINDDLKEVKDGEVKRKREDEISLSPPIIRLFFLLKASINRNHMSQKAQDGGGDKKRSKLLDSISCLLETPNDLDLMGSAIFSDITSTPGVPGVWCMTHHLLLSEGPLSEADVDAVMEGPGEDTTANKYVGEHTDTPGQGEAPTTNKTGMEQVSAATQLFLP</sequence>
<accession>A0A9P7JTN5</accession>
<dbReference type="Proteomes" id="UP000823399">
    <property type="component" value="Unassembled WGS sequence"/>
</dbReference>
<comment type="caution">
    <text evidence="2">The sequence shown here is derived from an EMBL/GenBank/DDBJ whole genome shotgun (WGS) entry which is preliminary data.</text>
</comment>
<name>A0A9P7JTN5_9AGAM</name>
<evidence type="ECO:0000313" key="3">
    <source>
        <dbReference type="Proteomes" id="UP000823399"/>
    </source>
</evidence>
<feature type="compositionally biased region" description="Polar residues" evidence="1">
    <location>
        <begin position="369"/>
        <end position="379"/>
    </location>
</feature>
<proteinExistence type="predicted"/>
<evidence type="ECO:0000256" key="1">
    <source>
        <dbReference type="SAM" id="MobiDB-lite"/>
    </source>
</evidence>
<feature type="region of interest" description="Disordered" evidence="1">
    <location>
        <begin position="334"/>
        <end position="386"/>
    </location>
</feature>
<dbReference type="AlphaFoldDB" id="A0A9P7JTN5"/>
<protein>
    <submittedName>
        <fullName evidence="2">Uncharacterized protein</fullName>
    </submittedName>
</protein>
<feature type="region of interest" description="Disordered" evidence="1">
    <location>
        <begin position="90"/>
        <end position="126"/>
    </location>
</feature>
<dbReference type="RefSeq" id="XP_041292748.1">
    <property type="nucleotide sequence ID" value="XM_041433720.1"/>
</dbReference>
<feature type="compositionally biased region" description="Polar residues" evidence="1">
    <location>
        <begin position="94"/>
        <end position="106"/>
    </location>
</feature>
<dbReference type="EMBL" id="JABBWM010000028">
    <property type="protein sequence ID" value="KAG2108229.1"/>
    <property type="molecule type" value="Genomic_DNA"/>
</dbReference>
<reference evidence="2" key="1">
    <citation type="journal article" date="2020" name="New Phytol.">
        <title>Comparative genomics reveals dynamic genome evolution in host specialist ectomycorrhizal fungi.</title>
        <authorList>
            <person name="Lofgren L.A."/>
            <person name="Nguyen N.H."/>
            <person name="Vilgalys R."/>
            <person name="Ruytinx J."/>
            <person name="Liao H.L."/>
            <person name="Branco S."/>
            <person name="Kuo A."/>
            <person name="LaButti K."/>
            <person name="Lipzen A."/>
            <person name="Andreopoulos W."/>
            <person name="Pangilinan J."/>
            <person name="Riley R."/>
            <person name="Hundley H."/>
            <person name="Na H."/>
            <person name="Barry K."/>
            <person name="Grigoriev I.V."/>
            <person name="Stajich J.E."/>
            <person name="Kennedy P.G."/>
        </authorList>
    </citation>
    <scope>NUCLEOTIDE SEQUENCE</scope>
    <source>
        <strain evidence="2">FC423</strain>
    </source>
</reference>
<organism evidence="2 3">
    <name type="scientific">Suillus discolor</name>
    <dbReference type="NCBI Taxonomy" id="1912936"/>
    <lineage>
        <taxon>Eukaryota</taxon>
        <taxon>Fungi</taxon>
        <taxon>Dikarya</taxon>
        <taxon>Basidiomycota</taxon>
        <taxon>Agaricomycotina</taxon>
        <taxon>Agaricomycetes</taxon>
        <taxon>Agaricomycetidae</taxon>
        <taxon>Boletales</taxon>
        <taxon>Suillineae</taxon>
        <taxon>Suillaceae</taxon>
        <taxon>Suillus</taxon>
    </lineage>
</organism>
<evidence type="ECO:0000313" key="2">
    <source>
        <dbReference type="EMBL" id="KAG2108229.1"/>
    </source>
</evidence>
<dbReference type="GeneID" id="64695979"/>
<keyword evidence="3" id="KW-1185">Reference proteome</keyword>